<organism evidence="2 3">
    <name type="scientific">Gossypium lobatum</name>
    <dbReference type="NCBI Taxonomy" id="34289"/>
    <lineage>
        <taxon>Eukaryota</taxon>
        <taxon>Viridiplantae</taxon>
        <taxon>Streptophyta</taxon>
        <taxon>Embryophyta</taxon>
        <taxon>Tracheophyta</taxon>
        <taxon>Spermatophyta</taxon>
        <taxon>Magnoliopsida</taxon>
        <taxon>eudicotyledons</taxon>
        <taxon>Gunneridae</taxon>
        <taxon>Pentapetalae</taxon>
        <taxon>rosids</taxon>
        <taxon>malvids</taxon>
        <taxon>Malvales</taxon>
        <taxon>Malvaceae</taxon>
        <taxon>Malvoideae</taxon>
        <taxon>Gossypium</taxon>
    </lineage>
</organism>
<evidence type="ECO:0000313" key="2">
    <source>
        <dbReference type="EMBL" id="MBA0560662.1"/>
    </source>
</evidence>
<proteinExistence type="predicted"/>
<accession>A0A7J8M810</accession>
<reference evidence="2 3" key="1">
    <citation type="journal article" date="2019" name="Genome Biol. Evol.">
        <title>Insights into the evolution of the New World diploid cottons (Gossypium, subgenus Houzingenia) based on genome sequencing.</title>
        <authorList>
            <person name="Grover C.E."/>
            <person name="Arick M.A. 2nd"/>
            <person name="Thrash A."/>
            <person name="Conover J.L."/>
            <person name="Sanders W.S."/>
            <person name="Peterson D.G."/>
            <person name="Frelichowski J.E."/>
            <person name="Scheffler J.A."/>
            <person name="Scheffler B.E."/>
            <person name="Wendel J.F."/>
        </authorList>
    </citation>
    <scope>NUCLEOTIDE SEQUENCE [LARGE SCALE GENOMIC DNA]</scope>
    <source>
        <strain evidence="2">157</strain>
        <tissue evidence="2">Leaf</tissue>
    </source>
</reference>
<evidence type="ECO:0000259" key="1">
    <source>
        <dbReference type="Pfam" id="PF13966"/>
    </source>
</evidence>
<protein>
    <recommendedName>
        <fullName evidence="1">Reverse transcriptase zinc-binding domain-containing protein</fullName>
    </recommendedName>
</protein>
<sequence>MSGSFFVKSTCEKLREGLWNSNESIWQLPWKFQGLQRVRFFIWLALKEQLLTNAEKKRRGIGMNIACGICGHDYENVLHVLRDCTAAKDIWNQLIPIDRSFPYFREQLGSLEYRWFGKDQKMRSLQLEGFCVIKMGSGLLASVELKLLISSRMEYLGGSNSALVRRILVLLKLLSHWSLQHVSREDNKFVDKIVNMVRDRRTGLQLMKDLIQMDSL</sequence>
<gene>
    <name evidence="2" type="ORF">Golob_017546</name>
</gene>
<dbReference type="Pfam" id="PF13966">
    <property type="entry name" value="zf-RVT"/>
    <property type="match status" value="1"/>
</dbReference>
<feature type="domain" description="Reverse transcriptase zinc-binding" evidence="1">
    <location>
        <begin position="5"/>
        <end position="91"/>
    </location>
</feature>
<dbReference type="EMBL" id="JABEZX010000007">
    <property type="protein sequence ID" value="MBA0560662.1"/>
    <property type="molecule type" value="Genomic_DNA"/>
</dbReference>
<comment type="caution">
    <text evidence="2">The sequence shown here is derived from an EMBL/GenBank/DDBJ whole genome shotgun (WGS) entry which is preliminary data.</text>
</comment>
<name>A0A7J8M810_9ROSI</name>
<evidence type="ECO:0000313" key="3">
    <source>
        <dbReference type="Proteomes" id="UP000593572"/>
    </source>
</evidence>
<dbReference type="AlphaFoldDB" id="A0A7J8M810"/>
<dbReference type="InterPro" id="IPR026960">
    <property type="entry name" value="RVT-Znf"/>
</dbReference>
<dbReference type="Proteomes" id="UP000593572">
    <property type="component" value="Unassembled WGS sequence"/>
</dbReference>
<keyword evidence="3" id="KW-1185">Reference proteome</keyword>